<dbReference type="InterPro" id="IPR028994">
    <property type="entry name" value="Integrin_alpha_N"/>
</dbReference>
<dbReference type="Pfam" id="PF13517">
    <property type="entry name" value="FG-GAP_3"/>
    <property type="match status" value="3"/>
</dbReference>
<dbReference type="PANTHER" id="PTHR46580">
    <property type="entry name" value="SENSOR KINASE-RELATED"/>
    <property type="match status" value="1"/>
</dbReference>
<organism evidence="4 5">
    <name type="scientific">Archangium violaceum Cb vi76</name>
    <dbReference type="NCBI Taxonomy" id="1406225"/>
    <lineage>
        <taxon>Bacteria</taxon>
        <taxon>Pseudomonadati</taxon>
        <taxon>Myxococcota</taxon>
        <taxon>Myxococcia</taxon>
        <taxon>Myxococcales</taxon>
        <taxon>Cystobacterineae</taxon>
        <taxon>Archangiaceae</taxon>
        <taxon>Archangium</taxon>
    </lineage>
</organism>
<comment type="caution">
    <text evidence="4">The sequence shown here is derived from an EMBL/GenBank/DDBJ whole genome shotgun (WGS) entry which is preliminary data.</text>
</comment>
<gene>
    <name evidence="4" type="ORF">Q664_20510</name>
</gene>
<accession>A0A084ST67</accession>
<feature type="region of interest" description="Disordered" evidence="2">
    <location>
        <begin position="30"/>
        <end position="57"/>
    </location>
</feature>
<feature type="compositionally biased region" description="Gly residues" evidence="2">
    <location>
        <begin position="42"/>
        <end position="55"/>
    </location>
</feature>
<protein>
    <recommendedName>
        <fullName evidence="6">Alpha integrin</fullName>
    </recommendedName>
</protein>
<feature type="signal peptide" evidence="3">
    <location>
        <begin position="1"/>
        <end position="21"/>
    </location>
</feature>
<dbReference type="Proteomes" id="UP000028547">
    <property type="component" value="Unassembled WGS sequence"/>
</dbReference>
<evidence type="ECO:0000313" key="4">
    <source>
        <dbReference type="EMBL" id="KFA91652.1"/>
    </source>
</evidence>
<dbReference type="Gene3D" id="2.130.10.130">
    <property type="entry name" value="Integrin alpha, N-terminal"/>
    <property type="match status" value="1"/>
</dbReference>
<dbReference type="RefSeq" id="WP_043397842.1">
    <property type="nucleotide sequence ID" value="NZ_JPMI01000135.1"/>
</dbReference>
<sequence length="449" mass="46073">MSTPRSSILAFFVCALSAVLVFSPGCEPDRQLPPVGEPLPPGGGTGGQDGGGNSDGGVLVVRGDGGSFAAKPPCPSGSACTGACPDGGVICAGNCGFLTPVQYAYAGDPKAIVLGDVDKDGDNDLVTANNDGKSVAVMLNLRNGNIQTPSLWTARREPSALALADFNEDGSLDMIVANNTGDTSIEVFRGKGNGDFQAPIVSGAIGLDLNDLVVDKFVGNAWSLALLRGGDQKLSVFPLKSDGTLQTPADDYESSSGAYAMVAADFNGDGRKDLAVTHESACGTSSATPCQSVGVLLGKSDGTFQPPVYTSTGGSPRGLVAAQLDTDTSMDLIVADASRNQVLVLRGQGNGRFYEPVAYSTVKAPSRVVLADVNRDFLQDILVTSATGNQVGLLLGQSGGSFSSHVALLAWPQDVGLQGLSASDFDGDNFVDLAVLTRNGIQMLWGICR</sequence>
<dbReference type="PANTHER" id="PTHR46580:SF4">
    <property type="entry name" value="ATP_GTP-BINDING PROTEIN"/>
    <property type="match status" value="1"/>
</dbReference>
<dbReference type="InterPro" id="IPR013517">
    <property type="entry name" value="FG-GAP"/>
</dbReference>
<dbReference type="Gene3D" id="2.40.128.340">
    <property type="match status" value="1"/>
</dbReference>
<reference evidence="4 5" key="1">
    <citation type="submission" date="2014-07" db="EMBL/GenBank/DDBJ databases">
        <title>Draft Genome Sequence of Gephyronic Acid Producer, Cystobacter violaceus Strain Cb vi76.</title>
        <authorList>
            <person name="Stevens D.C."/>
            <person name="Young J."/>
            <person name="Carmichael R."/>
            <person name="Tan J."/>
            <person name="Taylor R.E."/>
        </authorList>
    </citation>
    <scope>NUCLEOTIDE SEQUENCE [LARGE SCALE GENOMIC DNA]</scope>
    <source>
        <strain evidence="4 5">Cb vi76</strain>
    </source>
</reference>
<evidence type="ECO:0000256" key="1">
    <source>
        <dbReference type="ARBA" id="ARBA00022729"/>
    </source>
</evidence>
<evidence type="ECO:0000256" key="2">
    <source>
        <dbReference type="SAM" id="MobiDB-lite"/>
    </source>
</evidence>
<dbReference type="SUPFAM" id="SSF69318">
    <property type="entry name" value="Integrin alpha N-terminal domain"/>
    <property type="match status" value="1"/>
</dbReference>
<proteinExistence type="predicted"/>
<keyword evidence="1 3" id="KW-0732">Signal</keyword>
<evidence type="ECO:0008006" key="6">
    <source>
        <dbReference type="Google" id="ProtNLM"/>
    </source>
</evidence>
<feature type="chain" id="PRO_5001781785" description="Alpha integrin" evidence="3">
    <location>
        <begin position="22"/>
        <end position="449"/>
    </location>
</feature>
<name>A0A084ST67_9BACT</name>
<evidence type="ECO:0000256" key="3">
    <source>
        <dbReference type="SAM" id="SignalP"/>
    </source>
</evidence>
<dbReference type="AlphaFoldDB" id="A0A084ST67"/>
<dbReference type="EMBL" id="JPMI01000135">
    <property type="protein sequence ID" value="KFA91652.1"/>
    <property type="molecule type" value="Genomic_DNA"/>
</dbReference>
<evidence type="ECO:0000313" key="5">
    <source>
        <dbReference type="Proteomes" id="UP000028547"/>
    </source>
</evidence>
<dbReference type="Gene3D" id="2.30.30.100">
    <property type="match status" value="1"/>
</dbReference>